<comment type="caution">
    <text evidence="1">The sequence shown here is derived from an EMBL/GenBank/DDBJ whole genome shotgun (WGS) entry which is preliminary data.</text>
</comment>
<dbReference type="Gene3D" id="2.40.400.10">
    <property type="entry name" value="Acetoacetate decarboxylase-like"/>
    <property type="match status" value="1"/>
</dbReference>
<reference evidence="1 2" key="1">
    <citation type="submission" date="2019-02" db="EMBL/GenBank/DDBJ databases">
        <title>Deep-cultivation of Planctomycetes and their phenomic and genomic characterization uncovers novel biology.</title>
        <authorList>
            <person name="Wiegand S."/>
            <person name="Jogler M."/>
            <person name="Boedeker C."/>
            <person name="Pinto D."/>
            <person name="Vollmers J."/>
            <person name="Rivas-Marin E."/>
            <person name="Kohn T."/>
            <person name="Peeters S.H."/>
            <person name="Heuer A."/>
            <person name="Rast P."/>
            <person name="Oberbeckmann S."/>
            <person name="Bunk B."/>
            <person name="Jeske O."/>
            <person name="Meyerdierks A."/>
            <person name="Storesund J.E."/>
            <person name="Kallscheuer N."/>
            <person name="Luecker S."/>
            <person name="Lage O.M."/>
            <person name="Pohl T."/>
            <person name="Merkel B.J."/>
            <person name="Hornburger P."/>
            <person name="Mueller R.-W."/>
            <person name="Bruemmer F."/>
            <person name="Labrenz M."/>
            <person name="Spormann A.M."/>
            <person name="Op Den Camp H."/>
            <person name="Overmann J."/>
            <person name="Amann R."/>
            <person name="Jetten M.S.M."/>
            <person name="Mascher T."/>
            <person name="Medema M.H."/>
            <person name="Devos D.P."/>
            <person name="Kaster A.-K."/>
            <person name="Ovreas L."/>
            <person name="Rohde M."/>
            <person name="Galperin M.Y."/>
            <person name="Jogler C."/>
        </authorList>
    </citation>
    <scope>NUCLEOTIDE SEQUENCE [LARGE SCALE GENOMIC DNA]</scope>
    <source>
        <strain evidence="1 2">Poly41</strain>
    </source>
</reference>
<sequence>MTWSELLFAHWPVEPKLLSSLLPTGLTLDTRDGKAWIGVVPFLMSNVAPRCCPTVPKLSRFLELNVRTYVTYDGKPGVLVLFAGCRKVHLAAEHPVRIFGGRLGWPTAAAFRSSNQGPCMDGRSM</sequence>
<dbReference type="AlphaFoldDB" id="A0A5C6CWY9"/>
<dbReference type="SUPFAM" id="SSF160104">
    <property type="entry name" value="Acetoacetate decarboxylase-like"/>
    <property type="match status" value="1"/>
</dbReference>
<protein>
    <recommendedName>
        <fullName evidence="3">DUF2071 domain-containing protein</fullName>
    </recommendedName>
</protein>
<name>A0A5C6CWY9_9BACT</name>
<evidence type="ECO:0000313" key="1">
    <source>
        <dbReference type="EMBL" id="TWU28938.1"/>
    </source>
</evidence>
<organism evidence="1 2">
    <name type="scientific">Novipirellula artificiosorum</name>
    <dbReference type="NCBI Taxonomy" id="2528016"/>
    <lineage>
        <taxon>Bacteria</taxon>
        <taxon>Pseudomonadati</taxon>
        <taxon>Planctomycetota</taxon>
        <taxon>Planctomycetia</taxon>
        <taxon>Pirellulales</taxon>
        <taxon>Pirellulaceae</taxon>
        <taxon>Novipirellula</taxon>
    </lineage>
</organism>
<gene>
    <name evidence="1" type="ORF">Poly41_67910</name>
</gene>
<dbReference type="Proteomes" id="UP000319143">
    <property type="component" value="Unassembled WGS sequence"/>
</dbReference>
<proteinExistence type="predicted"/>
<dbReference type="RefSeq" id="WP_197231925.1">
    <property type="nucleotide sequence ID" value="NZ_SJPV01000026.1"/>
</dbReference>
<keyword evidence="2" id="KW-1185">Reference proteome</keyword>
<dbReference type="EMBL" id="SJPV01000026">
    <property type="protein sequence ID" value="TWU28938.1"/>
    <property type="molecule type" value="Genomic_DNA"/>
</dbReference>
<accession>A0A5C6CWY9</accession>
<evidence type="ECO:0008006" key="3">
    <source>
        <dbReference type="Google" id="ProtNLM"/>
    </source>
</evidence>
<dbReference type="InterPro" id="IPR023375">
    <property type="entry name" value="ADC_dom_sf"/>
</dbReference>
<evidence type="ECO:0000313" key="2">
    <source>
        <dbReference type="Proteomes" id="UP000319143"/>
    </source>
</evidence>
<dbReference type="Pfam" id="PF09844">
    <property type="entry name" value="DUF2071"/>
    <property type="match status" value="1"/>
</dbReference>
<dbReference type="InterPro" id="IPR018644">
    <property type="entry name" value="DUF2071"/>
</dbReference>
<dbReference type="PANTHER" id="PTHR39186">
    <property type="entry name" value="DUF2071 FAMILY PROTEIN"/>
    <property type="match status" value="1"/>
</dbReference>
<dbReference type="PANTHER" id="PTHR39186:SF1">
    <property type="entry name" value="DUF2071 DOMAIN-CONTAINING PROTEIN"/>
    <property type="match status" value="1"/>
</dbReference>